<dbReference type="ExpressionAtlas" id="F4J827">
    <property type="expression patterns" value="differential"/>
</dbReference>
<dbReference type="AlphaFoldDB" id="F4J827"/>
<dbReference type="Proteomes" id="UP000006548">
    <property type="component" value="Chromosome 3"/>
</dbReference>
<evidence type="ECO:0000313" key="1">
    <source>
        <dbReference type="Araport" id="AT3G52700"/>
    </source>
</evidence>
<dbReference type="HOGENOM" id="CLU_1279229_0_0_1"/>
<dbReference type="TAIR" id="AT3G52700"/>
<protein>
    <submittedName>
        <fullName evidence="2">Uncharacterized protein</fullName>
    </submittedName>
</protein>
<accession>F4J827</accession>
<proteinExistence type="predicted"/>
<sequence>MLLTKKKKKKKKKKIDRSYFKCDHVFCYYSDIARKEETMLAVFTKSVAGVKLFGMMYPVLERSENLPTDDSIDAIKEIAKALQSVLFKLHINGYSSLLHPLGVNNVDFILKFYVVKDGENDSLRVINVYHKLCGEAEDSWLEIVNNFRGEFSFISMMQRIEASLLLMNDYNFGTGGSVCYVHIFGGHYLASGKGLRKLQLPLMETKMEPLIPDDIV</sequence>
<reference evidence="2 3" key="1">
    <citation type="journal article" date="2000" name="Nature">
        <title>Sequence and analysis of chromosome 3 of the plant Arabidopsis thaliana.</title>
        <authorList>
            <consortium name="European Union Chromosome 3 Arabidopsis Sequencing Consortium"/>
            <consortium name="Institute for Genomic Research"/>
            <consortium name="Kazusa DNA Research Institute"/>
            <person name="Salanoubat M."/>
            <person name="Lemcke K."/>
            <person name="Rieger M."/>
            <person name="Ansorge W."/>
            <person name="Unseld M."/>
            <person name="Fartmann B."/>
            <person name="Valle G."/>
            <person name="Blocker H."/>
            <person name="Perez-Alonso M."/>
            <person name="Obermaier B."/>
            <person name="Delseny M."/>
            <person name="Boutry M."/>
            <person name="Grivell L.A."/>
            <person name="Mache R."/>
            <person name="Puigdomenech P."/>
            <person name="De Simone V."/>
            <person name="Choisne N."/>
            <person name="Artiguenave F."/>
            <person name="Robert C."/>
            <person name="Brottier P."/>
            <person name="Wincker P."/>
            <person name="Cattolico L."/>
            <person name="Weissenbach J."/>
            <person name="Saurin W."/>
            <person name="Quetier F."/>
            <person name="Schafer M."/>
            <person name="Muller-Auer S."/>
            <person name="Gabel C."/>
            <person name="Fuchs M."/>
            <person name="Benes V."/>
            <person name="Wurmbach E."/>
            <person name="Drzonek H."/>
            <person name="Erfle H."/>
            <person name="Jordan N."/>
            <person name="Bangert S."/>
            <person name="Wiedelmann R."/>
            <person name="Kranz H."/>
            <person name="Voss H."/>
            <person name="Holland R."/>
            <person name="Brandt P."/>
            <person name="Nyakatura G."/>
            <person name="Vezzi A."/>
            <person name="D'Angelo M."/>
            <person name="Pallavicini A."/>
            <person name="Toppo S."/>
            <person name="Simionati B."/>
            <person name="Conrad A."/>
            <person name="Hornischer K."/>
            <person name="Kauer G."/>
            <person name="Lohnert T.H."/>
            <person name="Nordsiek G."/>
            <person name="Reichelt J."/>
            <person name="Scharfe M."/>
            <person name="Schon O."/>
            <person name="Bargues M."/>
            <person name="Terol J."/>
            <person name="Climent J."/>
            <person name="Navarro P."/>
            <person name="Collado C."/>
            <person name="Perez-Perez A."/>
            <person name="Ottenwalder B."/>
            <person name="Duchemin D."/>
            <person name="Cooke R."/>
            <person name="Laudie M."/>
            <person name="Berger-Llauro C."/>
            <person name="Purnelle B."/>
            <person name="Masuy D."/>
            <person name="de Haan M."/>
            <person name="Maarse A.C."/>
            <person name="Alcaraz J.P."/>
            <person name="Cottet A."/>
            <person name="Casacuberta E."/>
            <person name="Monfort A."/>
            <person name="Argiriou A."/>
            <person name="flores M."/>
            <person name="Liguori R."/>
            <person name="Vitale D."/>
            <person name="Mannhaupt G."/>
            <person name="Haase D."/>
            <person name="Schoof H."/>
            <person name="Rudd S."/>
            <person name="Zaccaria P."/>
            <person name="Mewes H.W."/>
            <person name="Mayer K.F."/>
            <person name="Kaul S."/>
            <person name="Town C.D."/>
            <person name="Koo H.L."/>
            <person name="Tallon L.J."/>
            <person name="Jenkins J."/>
            <person name="Rooney T."/>
            <person name="Rizzo M."/>
            <person name="Walts A."/>
            <person name="Utterback T."/>
            <person name="Fujii C.Y."/>
            <person name="Shea T.P."/>
            <person name="Creasy T.H."/>
            <person name="Haas B."/>
            <person name="Maiti R."/>
            <person name="Wu D."/>
            <person name="Peterson J."/>
            <person name="Van Aken S."/>
            <person name="Pai G."/>
            <person name="Militscher J."/>
            <person name="Sellers P."/>
            <person name="Gill J.E."/>
            <person name="Feldblyum T.V."/>
            <person name="Preuss D."/>
            <person name="Lin X."/>
            <person name="Nierman W.C."/>
            <person name="Salzberg S.L."/>
            <person name="White O."/>
            <person name="Venter J.C."/>
            <person name="Fraser C.M."/>
            <person name="Kaneko T."/>
            <person name="Nakamura Y."/>
            <person name="Sato S."/>
            <person name="Kato T."/>
            <person name="Asamizu E."/>
            <person name="Sasamoto S."/>
            <person name="Kimura T."/>
            <person name="Idesawa K."/>
            <person name="Kawashima K."/>
            <person name="Kishida Y."/>
            <person name="Kiyokawa C."/>
            <person name="Kohara M."/>
            <person name="Matsumoto M."/>
            <person name="Matsuno A."/>
            <person name="Muraki A."/>
            <person name="Nakayama S."/>
            <person name="Nakazaki N."/>
            <person name="Shinpo S."/>
            <person name="Takeuchi C."/>
            <person name="Wada T."/>
            <person name="Watanabe A."/>
            <person name="Yamada M."/>
            <person name="Yasuda M."/>
            <person name="Tabata S."/>
        </authorList>
    </citation>
    <scope>NUCLEOTIDE SEQUENCE [LARGE SCALE GENOMIC DNA]</scope>
    <source>
        <strain evidence="3">cv. Columbia</strain>
    </source>
</reference>
<dbReference type="Araport" id="AT3G52700"/>
<dbReference type="PaxDb" id="3702-AT3G52700.1"/>
<dbReference type="GeneID" id="824436"/>
<name>F4J827_ARATH</name>
<keyword evidence="3" id="KW-1185">Reference proteome</keyword>
<dbReference type="EMBL" id="CP002686">
    <property type="protein sequence ID" value="AEE78982.1"/>
    <property type="molecule type" value="Genomic_DNA"/>
</dbReference>
<dbReference type="InParanoid" id="F4J827"/>
<evidence type="ECO:0000313" key="2">
    <source>
        <dbReference type="EMBL" id="AEE78982.1"/>
    </source>
</evidence>
<evidence type="ECO:0000313" key="3">
    <source>
        <dbReference type="Proteomes" id="UP000006548"/>
    </source>
</evidence>
<gene>
    <name evidence="1 2" type="ordered locus">At3g52700</name>
</gene>
<dbReference type="STRING" id="3702.F4J827"/>
<reference evidence="3" key="2">
    <citation type="journal article" date="2017" name="Plant J.">
        <title>Araport11: a complete reannotation of the Arabidopsis thaliana reference genome.</title>
        <authorList>
            <person name="Cheng C.Y."/>
            <person name="Krishnakumar V."/>
            <person name="Chan A.P."/>
            <person name="Thibaud-Nissen F."/>
            <person name="Schobel S."/>
            <person name="Town C.D."/>
        </authorList>
    </citation>
    <scope>GENOME REANNOTATION</scope>
    <source>
        <strain evidence="3">cv. Columbia</strain>
    </source>
</reference>
<dbReference type="RefSeq" id="NP_190838.5">
    <property type="nucleotide sequence ID" value="NM_115130.6"/>
</dbReference>
<organism evidence="2 3">
    <name type="scientific">Arabidopsis thaliana</name>
    <name type="common">Mouse-ear cress</name>
    <dbReference type="NCBI Taxonomy" id="3702"/>
    <lineage>
        <taxon>Eukaryota</taxon>
        <taxon>Viridiplantae</taxon>
        <taxon>Streptophyta</taxon>
        <taxon>Embryophyta</taxon>
        <taxon>Tracheophyta</taxon>
        <taxon>Spermatophyta</taxon>
        <taxon>Magnoliopsida</taxon>
        <taxon>eudicotyledons</taxon>
        <taxon>Gunneridae</taxon>
        <taxon>Pentapetalae</taxon>
        <taxon>rosids</taxon>
        <taxon>malvids</taxon>
        <taxon>Brassicales</taxon>
        <taxon>Brassicaceae</taxon>
        <taxon>Camelineae</taxon>
        <taxon>Arabidopsis</taxon>
    </lineage>
</organism>